<dbReference type="PANTHER" id="PTHR43205:SF7">
    <property type="entry name" value="PROSTAGLANDIN REDUCTASE 1"/>
    <property type="match status" value="1"/>
</dbReference>
<dbReference type="GO" id="GO:0016628">
    <property type="term" value="F:oxidoreductase activity, acting on the CH-CH group of donors, NAD or NADP as acceptor"/>
    <property type="evidence" value="ECO:0007669"/>
    <property type="project" value="InterPro"/>
</dbReference>
<dbReference type="HOGENOM" id="CLU_026673_29_2_4"/>
<evidence type="ECO:0000259" key="2">
    <source>
        <dbReference type="SMART" id="SM00829"/>
    </source>
</evidence>
<dbReference type="EMBL" id="CP001715">
    <property type="protein sequence ID" value="ACV35188.1"/>
    <property type="molecule type" value="Genomic_DNA"/>
</dbReference>
<dbReference type="InterPro" id="IPR020843">
    <property type="entry name" value="ER"/>
</dbReference>
<dbReference type="Gene3D" id="3.90.180.10">
    <property type="entry name" value="Medium-chain alcohol dehydrogenases, catalytic domain"/>
    <property type="match status" value="1"/>
</dbReference>
<organism evidence="3">
    <name type="scientific">Accumulibacter regalis</name>
    <dbReference type="NCBI Taxonomy" id="522306"/>
    <lineage>
        <taxon>Bacteria</taxon>
        <taxon>Pseudomonadati</taxon>
        <taxon>Pseudomonadota</taxon>
        <taxon>Betaproteobacteria</taxon>
        <taxon>Candidatus Accumulibacter</taxon>
    </lineage>
</organism>
<dbReference type="PANTHER" id="PTHR43205">
    <property type="entry name" value="PROSTAGLANDIN REDUCTASE"/>
    <property type="match status" value="1"/>
</dbReference>
<dbReference type="STRING" id="522306.CAP2UW1_1891"/>
<dbReference type="SUPFAM" id="SSF50129">
    <property type="entry name" value="GroES-like"/>
    <property type="match status" value="1"/>
</dbReference>
<dbReference type="KEGG" id="app:CAP2UW1_1891"/>
<dbReference type="AlphaFoldDB" id="C7RVB0"/>
<dbReference type="OrthoDB" id="9787435at2"/>
<dbReference type="SUPFAM" id="SSF51735">
    <property type="entry name" value="NAD(P)-binding Rossmann-fold domains"/>
    <property type="match status" value="1"/>
</dbReference>
<dbReference type="InterPro" id="IPR041694">
    <property type="entry name" value="ADH_N_2"/>
</dbReference>
<dbReference type="Gene3D" id="3.40.50.720">
    <property type="entry name" value="NAD(P)-binding Rossmann-like Domain"/>
    <property type="match status" value="1"/>
</dbReference>
<dbReference type="InterPro" id="IPR013149">
    <property type="entry name" value="ADH-like_C"/>
</dbReference>
<reference evidence="3" key="1">
    <citation type="submission" date="2009-08" db="EMBL/GenBank/DDBJ databases">
        <authorList>
            <consortium name="US DOE Joint Genome Institute"/>
            <person name="Lucas S."/>
            <person name="Copeland A."/>
            <person name="Lapidus A."/>
            <person name="Glavina del Rio T."/>
            <person name="Dalin E."/>
            <person name="Tice H."/>
            <person name="Bruce D."/>
            <person name="Barry K."/>
            <person name="Pitluck S."/>
            <person name="Lowry S."/>
            <person name="Larimer F."/>
            <person name="Land M."/>
            <person name="Hauser L."/>
            <person name="Kyrpides N."/>
            <person name="Ivanova N."/>
            <person name="McMahon K.D."/>
            <person name="Hugenholtz P."/>
        </authorList>
    </citation>
    <scope>NUCLEOTIDE SEQUENCE</scope>
    <source>
        <strain evidence="3">UW-1</strain>
    </source>
</reference>
<dbReference type="SMART" id="SM00829">
    <property type="entry name" value="PKS_ER"/>
    <property type="match status" value="1"/>
</dbReference>
<dbReference type="FunFam" id="3.40.50.720:FF:000121">
    <property type="entry name" value="Prostaglandin reductase 2"/>
    <property type="match status" value="1"/>
</dbReference>
<dbReference type="InterPro" id="IPR036291">
    <property type="entry name" value="NAD(P)-bd_dom_sf"/>
</dbReference>
<accession>C7RVB0</accession>
<sequence>MSTITHTANAAWHLAARPVGLPTAADFTWRESTLPDLAPGQVRVRNIWLSIDPTNRIWMNDADSYLPKIELGEVMRGIGIGRVEESRDASLQAGDLVQGMLGWQRYCLSPARALSKLPPIPLPLSAHFGLLGHIGLTAYFGLTDVAQARAGETLVVSAAAGAVGSLAVQIGKNLGMRVVAIAGGAEKCRWLSDELGADAVIDYKAEDIDAGLQRTCPDGVDVDFENVGGRTLDAVLGRINLGARIALCGMISQYNATAPEPGPANLARLLMQRGRIQGFIVLDYLDRAAEAAEKLIAWHLAGRMKYRLDVTEGLEQAPAALGKLFAGTNTGKVLVRVSDE</sequence>
<feature type="domain" description="Enoyl reductase (ER)" evidence="2">
    <location>
        <begin position="24"/>
        <end position="335"/>
    </location>
</feature>
<dbReference type="Pfam" id="PF16884">
    <property type="entry name" value="ADH_N_2"/>
    <property type="match status" value="1"/>
</dbReference>
<protein>
    <submittedName>
        <fullName evidence="3">Alcohol dehydrogenase zinc-binding domain protein</fullName>
    </submittedName>
</protein>
<evidence type="ECO:0000256" key="1">
    <source>
        <dbReference type="ARBA" id="ARBA00023002"/>
    </source>
</evidence>
<reference evidence="3" key="2">
    <citation type="submission" date="2009-09" db="EMBL/GenBank/DDBJ databases">
        <title>Complete sequence of chromosome of Candidatus Accumulibacter phosphatis clade IIA str. UW-1.</title>
        <authorList>
            <consortium name="US DOE Joint Genome Institute"/>
            <person name="Martin H.G."/>
            <person name="Ivanova N."/>
            <person name="Kunin V."/>
            <person name="Warnecke F."/>
            <person name="Barry K."/>
            <person name="He S."/>
            <person name="Salamov A."/>
            <person name="Szeto E."/>
            <person name="Dalin E."/>
            <person name="Pangilinan J.L."/>
            <person name="Lapidus A."/>
            <person name="Lowry S."/>
            <person name="Kyrpides N.C."/>
            <person name="McMahon K.D."/>
            <person name="Hugenholtz P."/>
        </authorList>
    </citation>
    <scope>NUCLEOTIDE SEQUENCE [LARGE SCALE GENOMIC DNA]</scope>
    <source>
        <strain evidence="3">UW-1</strain>
    </source>
</reference>
<dbReference type="InterPro" id="IPR045010">
    <property type="entry name" value="MDR_fam"/>
</dbReference>
<dbReference type="Pfam" id="PF00107">
    <property type="entry name" value="ADH_zinc_N"/>
    <property type="match status" value="1"/>
</dbReference>
<evidence type="ECO:0000313" key="3">
    <source>
        <dbReference type="EMBL" id="ACV35188.1"/>
    </source>
</evidence>
<name>C7RVB0_ACCRE</name>
<gene>
    <name evidence="3" type="ordered locus">CAP2UW1_1891</name>
</gene>
<dbReference type="eggNOG" id="COG2130">
    <property type="taxonomic scope" value="Bacteria"/>
</dbReference>
<proteinExistence type="predicted"/>
<dbReference type="CDD" id="cd05288">
    <property type="entry name" value="PGDH"/>
    <property type="match status" value="1"/>
</dbReference>
<keyword evidence="1" id="KW-0560">Oxidoreductase</keyword>
<dbReference type="InterPro" id="IPR011032">
    <property type="entry name" value="GroES-like_sf"/>
</dbReference>